<organism evidence="1">
    <name type="scientific">marine metagenome</name>
    <dbReference type="NCBI Taxonomy" id="408172"/>
    <lineage>
        <taxon>unclassified sequences</taxon>
        <taxon>metagenomes</taxon>
        <taxon>ecological metagenomes</taxon>
    </lineage>
</organism>
<protein>
    <submittedName>
        <fullName evidence="1">Uncharacterized protein</fullName>
    </submittedName>
</protein>
<sequence>FNSSDISGENILVLSISHCLETKPYNEAG</sequence>
<evidence type="ECO:0000313" key="1">
    <source>
        <dbReference type="EMBL" id="SVE05191.1"/>
    </source>
</evidence>
<gene>
    <name evidence="1" type="ORF">METZ01_LOCUS458045</name>
</gene>
<name>A0A383AC31_9ZZZZ</name>
<proteinExistence type="predicted"/>
<dbReference type="EMBL" id="UINC01190841">
    <property type="protein sequence ID" value="SVE05191.1"/>
    <property type="molecule type" value="Genomic_DNA"/>
</dbReference>
<feature type="non-terminal residue" evidence="1">
    <location>
        <position position="1"/>
    </location>
</feature>
<accession>A0A383AC31</accession>
<reference evidence="1" key="1">
    <citation type="submission" date="2018-05" db="EMBL/GenBank/DDBJ databases">
        <authorList>
            <person name="Lanie J.A."/>
            <person name="Ng W.-L."/>
            <person name="Kazmierczak K.M."/>
            <person name="Andrzejewski T.M."/>
            <person name="Davidsen T.M."/>
            <person name="Wayne K.J."/>
            <person name="Tettelin H."/>
            <person name="Glass J.I."/>
            <person name="Rusch D."/>
            <person name="Podicherti R."/>
            <person name="Tsui H.-C.T."/>
            <person name="Winkler M.E."/>
        </authorList>
    </citation>
    <scope>NUCLEOTIDE SEQUENCE</scope>
</reference>
<dbReference type="AlphaFoldDB" id="A0A383AC31"/>